<feature type="domain" description="Major facilitator superfamily (MFS) profile" evidence="5">
    <location>
        <begin position="104"/>
        <end position="510"/>
    </location>
</feature>
<dbReference type="Pfam" id="PF07690">
    <property type="entry name" value="MFS_1"/>
    <property type="match status" value="1"/>
</dbReference>
<feature type="transmembrane region" description="Helical" evidence="4">
    <location>
        <begin position="362"/>
        <end position="381"/>
    </location>
</feature>
<dbReference type="Proteomes" id="UP000000599">
    <property type="component" value="Chromosome G"/>
</dbReference>
<dbReference type="KEGG" id="dha:DEHA2G19294g"/>
<dbReference type="SUPFAM" id="SSF103473">
    <property type="entry name" value="MFS general substrate transporter"/>
    <property type="match status" value="1"/>
</dbReference>
<evidence type="ECO:0000256" key="4">
    <source>
        <dbReference type="SAM" id="Phobius"/>
    </source>
</evidence>
<feature type="transmembrane region" description="Helical" evidence="4">
    <location>
        <begin position="328"/>
        <end position="350"/>
    </location>
</feature>
<comment type="subcellular location">
    <subcellularLocation>
        <location evidence="1">Membrane</location>
        <topology evidence="1">Multi-pass membrane protein</topology>
    </subcellularLocation>
</comment>
<dbReference type="InParanoid" id="Q6BHE3"/>
<evidence type="ECO:0000313" key="6">
    <source>
        <dbReference type="EMBL" id="CAG90885.2"/>
    </source>
</evidence>
<keyword evidence="4" id="KW-0472">Membrane</keyword>
<feature type="compositionally biased region" description="Basic and acidic residues" evidence="3">
    <location>
        <begin position="1"/>
        <end position="13"/>
    </location>
</feature>
<dbReference type="GO" id="GO:0032218">
    <property type="term" value="P:riboflavin transport"/>
    <property type="evidence" value="ECO:0007669"/>
    <property type="project" value="TreeGrafter"/>
</dbReference>
<keyword evidence="7" id="KW-1185">Reference proteome</keyword>
<feature type="transmembrane region" description="Helical" evidence="4">
    <location>
        <begin position="484"/>
        <end position="504"/>
    </location>
</feature>
<dbReference type="OrthoDB" id="6509908at2759"/>
<feature type="transmembrane region" description="Helical" evidence="4">
    <location>
        <begin position="199"/>
        <end position="221"/>
    </location>
</feature>
<feature type="transmembrane region" description="Helical" evidence="4">
    <location>
        <begin position="261"/>
        <end position="283"/>
    </location>
</feature>
<dbReference type="OMA" id="CISQICA"/>
<dbReference type="InterPro" id="IPR011701">
    <property type="entry name" value="MFS"/>
</dbReference>
<feature type="transmembrane region" description="Helical" evidence="4">
    <location>
        <begin position="418"/>
        <end position="442"/>
    </location>
</feature>
<dbReference type="GeneID" id="2905321"/>
<dbReference type="GO" id="GO:0022857">
    <property type="term" value="F:transmembrane transporter activity"/>
    <property type="evidence" value="ECO:0007669"/>
    <property type="project" value="InterPro"/>
</dbReference>
<dbReference type="eggNOG" id="KOG2504">
    <property type="taxonomic scope" value="Eukaryota"/>
</dbReference>
<dbReference type="RefSeq" id="XP_462378.2">
    <property type="nucleotide sequence ID" value="XM_462378.2"/>
</dbReference>
<feature type="region of interest" description="Disordered" evidence="3">
    <location>
        <begin position="1"/>
        <end position="32"/>
    </location>
</feature>
<feature type="transmembrane region" description="Helical" evidence="4">
    <location>
        <begin position="173"/>
        <end position="193"/>
    </location>
</feature>
<evidence type="ECO:0000256" key="1">
    <source>
        <dbReference type="ARBA" id="ARBA00004141"/>
    </source>
</evidence>
<accession>Q6BHE3</accession>
<dbReference type="AlphaFoldDB" id="Q6BHE3"/>
<dbReference type="HOGENOM" id="CLU_001265_1_0_1"/>
<organism evidence="6 7">
    <name type="scientific">Debaryomyces hansenii (strain ATCC 36239 / CBS 767 / BCRC 21394 / JCM 1990 / NBRC 0083 / IGC 2968)</name>
    <name type="common">Yeast</name>
    <name type="synonym">Torulaspora hansenii</name>
    <dbReference type="NCBI Taxonomy" id="284592"/>
    <lineage>
        <taxon>Eukaryota</taxon>
        <taxon>Fungi</taxon>
        <taxon>Dikarya</taxon>
        <taxon>Ascomycota</taxon>
        <taxon>Saccharomycotina</taxon>
        <taxon>Pichiomycetes</taxon>
        <taxon>Debaryomycetaceae</taxon>
        <taxon>Debaryomyces</taxon>
    </lineage>
</organism>
<feature type="transmembrane region" description="Helical" evidence="4">
    <location>
        <begin position="105"/>
        <end position="128"/>
    </location>
</feature>
<evidence type="ECO:0000259" key="5">
    <source>
        <dbReference type="PROSITE" id="PS50850"/>
    </source>
</evidence>
<keyword evidence="4" id="KW-1133">Transmembrane helix</keyword>
<dbReference type="EMBL" id="CR382139">
    <property type="protein sequence ID" value="CAG90885.2"/>
    <property type="molecule type" value="Genomic_DNA"/>
</dbReference>
<feature type="transmembrane region" description="Helical" evidence="4">
    <location>
        <begin position="393"/>
        <end position="412"/>
    </location>
</feature>
<feature type="transmembrane region" description="Helical" evidence="4">
    <location>
        <begin position="140"/>
        <end position="161"/>
    </location>
</feature>
<dbReference type="VEuPathDB" id="FungiDB:DEHA2G19294g"/>
<comment type="similarity">
    <text evidence="2">Belongs to the major facilitator superfamily. Monocarboxylate porter (TC 2.A.1.13) family.</text>
</comment>
<proteinExistence type="inferred from homology"/>
<dbReference type="PANTHER" id="PTHR11360:SF177">
    <property type="entry name" value="RIBOFLAVIN TRANSPORTER MCH5"/>
    <property type="match status" value="1"/>
</dbReference>
<keyword evidence="4" id="KW-0812">Transmembrane</keyword>
<sequence>MSTGHPDDIELSRVRGTATSEPLDDTKNDSNIEKKDDIMVRSGINEAIDPHKQLTFAVDTDADAVDGTDGAQDANIADNADAAAETTVRLEDSDDKPPDGGFKAYSVLVGSYFTILTNLGLINSVGAIQTYISEHQLEGINAISVSWIFSIYLCLAYGVGLVTGSVFDKRGPLGLLIVSAVLIVVGLFGAAYSKTVYQFILSFMAVGISNGLSLTPSVGVINHWFSNKKIGTIQGLSTSAGSLGGLAFPLLLRYLYPTYGFSIALIVLGCICFACMLIGIALIRVRVKRKPQEVGSLSDARPEALSKWKKVKKESKVLSFKHLKDTKYVLLIIGAFFAELSLVLIVTYYATYAIAQGVSESTAYILLTVWNATGILGRFLPGLGSDFLGKFNVNILMLIGYNLSICALWVPFGHNLKVLYAFAALGGFFSGSILSMVPICLAQVSLVVEFGERYGLLNFFLSLGNLFGVPIAAVIIGNGSVHNYNMFSILVCVCSVIGTLFWYLSRHSIVGFRLNVKI</sequence>
<protein>
    <submittedName>
        <fullName evidence="6">DEHA2G19294p</fullName>
    </submittedName>
</protein>
<name>Q6BHE3_DEBHA</name>
<dbReference type="PANTHER" id="PTHR11360">
    <property type="entry name" value="MONOCARBOXYLATE TRANSPORTER"/>
    <property type="match status" value="1"/>
</dbReference>
<evidence type="ECO:0000313" key="7">
    <source>
        <dbReference type="Proteomes" id="UP000000599"/>
    </source>
</evidence>
<dbReference type="InterPro" id="IPR036259">
    <property type="entry name" value="MFS_trans_sf"/>
</dbReference>
<dbReference type="InterPro" id="IPR050327">
    <property type="entry name" value="Proton-linked_MCT"/>
</dbReference>
<dbReference type="InterPro" id="IPR020846">
    <property type="entry name" value="MFS_dom"/>
</dbReference>
<feature type="transmembrane region" description="Helical" evidence="4">
    <location>
        <begin position="454"/>
        <end position="478"/>
    </location>
</feature>
<dbReference type="PROSITE" id="PS50850">
    <property type="entry name" value="MFS"/>
    <property type="match status" value="1"/>
</dbReference>
<dbReference type="FunCoup" id="Q6BHE3">
    <property type="interactions" value="200"/>
</dbReference>
<reference evidence="6 7" key="1">
    <citation type="journal article" date="2004" name="Nature">
        <title>Genome evolution in yeasts.</title>
        <authorList>
            <consortium name="Genolevures"/>
            <person name="Dujon B."/>
            <person name="Sherman D."/>
            <person name="Fischer G."/>
            <person name="Durrens P."/>
            <person name="Casaregola S."/>
            <person name="Lafontaine I."/>
            <person name="de Montigny J."/>
            <person name="Marck C."/>
            <person name="Neuveglise C."/>
            <person name="Talla E."/>
            <person name="Goffard N."/>
            <person name="Frangeul L."/>
            <person name="Aigle M."/>
            <person name="Anthouard V."/>
            <person name="Babour A."/>
            <person name="Barbe V."/>
            <person name="Barnay S."/>
            <person name="Blanchin S."/>
            <person name="Beckerich J.M."/>
            <person name="Beyne E."/>
            <person name="Bleykasten C."/>
            <person name="Boisrame A."/>
            <person name="Boyer J."/>
            <person name="Cattolico L."/>
            <person name="Confanioleri F."/>
            <person name="de Daruvar A."/>
            <person name="Despons L."/>
            <person name="Fabre E."/>
            <person name="Fairhead C."/>
            <person name="Ferry-Dumazet H."/>
            <person name="Groppi A."/>
            <person name="Hantraye F."/>
            <person name="Hennequin C."/>
            <person name="Jauniaux N."/>
            <person name="Joyet P."/>
            <person name="Kachouri R."/>
            <person name="Kerrest A."/>
            <person name="Koszul R."/>
            <person name="Lemaire M."/>
            <person name="Lesur I."/>
            <person name="Ma L."/>
            <person name="Muller H."/>
            <person name="Nicaud J.M."/>
            <person name="Nikolski M."/>
            <person name="Oztas S."/>
            <person name="Ozier-Kalogeropoulos O."/>
            <person name="Pellenz S."/>
            <person name="Potier S."/>
            <person name="Richard G.F."/>
            <person name="Straub M.L."/>
            <person name="Suleau A."/>
            <person name="Swennene D."/>
            <person name="Tekaia F."/>
            <person name="Wesolowski-Louvel M."/>
            <person name="Westhof E."/>
            <person name="Wirth B."/>
            <person name="Zeniou-Meyer M."/>
            <person name="Zivanovic I."/>
            <person name="Bolotin-Fukuhara M."/>
            <person name="Thierry A."/>
            <person name="Bouchier C."/>
            <person name="Caudron B."/>
            <person name="Scarpelli C."/>
            <person name="Gaillardin C."/>
            <person name="Weissenbach J."/>
            <person name="Wincker P."/>
            <person name="Souciet J.L."/>
        </authorList>
    </citation>
    <scope>NUCLEOTIDE SEQUENCE [LARGE SCALE GENOMIC DNA]</scope>
    <source>
        <strain evidence="7">ATCC 36239 / CBS 767 / BCRC 21394 / JCM 1990 / NBRC 0083 / IGC 2968</strain>
    </source>
</reference>
<evidence type="ECO:0000256" key="3">
    <source>
        <dbReference type="SAM" id="MobiDB-lite"/>
    </source>
</evidence>
<evidence type="ECO:0000256" key="2">
    <source>
        <dbReference type="ARBA" id="ARBA00006727"/>
    </source>
</evidence>
<dbReference type="Gene3D" id="1.20.1250.20">
    <property type="entry name" value="MFS general substrate transporter like domains"/>
    <property type="match status" value="2"/>
</dbReference>
<gene>
    <name evidence="6" type="ordered locus">DEHA2G19294g</name>
</gene>
<dbReference type="GO" id="GO:0016020">
    <property type="term" value="C:membrane"/>
    <property type="evidence" value="ECO:0007669"/>
    <property type="project" value="UniProtKB-SubCell"/>
</dbReference>